<organism evidence="6 7">
    <name type="scientific">Shouchella clausii</name>
    <name type="common">Alkalihalobacillus clausii</name>
    <dbReference type="NCBI Taxonomy" id="79880"/>
    <lineage>
        <taxon>Bacteria</taxon>
        <taxon>Bacillati</taxon>
        <taxon>Bacillota</taxon>
        <taxon>Bacilli</taxon>
        <taxon>Bacillales</taxon>
        <taxon>Bacillaceae</taxon>
        <taxon>Shouchella</taxon>
    </lineage>
</organism>
<feature type="compositionally biased region" description="Polar residues" evidence="5">
    <location>
        <begin position="1"/>
        <end position="24"/>
    </location>
</feature>
<dbReference type="InterPro" id="IPR010992">
    <property type="entry name" value="IHF-like_DNA-bd_dom_sf"/>
</dbReference>
<feature type="region of interest" description="Disordered" evidence="5">
    <location>
        <begin position="1"/>
        <end position="33"/>
    </location>
</feature>
<evidence type="ECO:0000256" key="5">
    <source>
        <dbReference type="SAM" id="MobiDB-lite"/>
    </source>
</evidence>
<gene>
    <name evidence="6" type="ORF">CHH72_16860</name>
</gene>
<dbReference type="GO" id="GO:0003677">
    <property type="term" value="F:DNA binding"/>
    <property type="evidence" value="ECO:0007669"/>
    <property type="project" value="UniProtKB-KW"/>
</dbReference>
<evidence type="ECO:0000256" key="1">
    <source>
        <dbReference type="ARBA" id="ARBA00010529"/>
    </source>
</evidence>
<dbReference type="GO" id="GO:0030527">
    <property type="term" value="F:structural constituent of chromatin"/>
    <property type="evidence" value="ECO:0007669"/>
    <property type="project" value="InterPro"/>
</dbReference>
<evidence type="ECO:0000313" key="7">
    <source>
        <dbReference type="Proteomes" id="UP000216207"/>
    </source>
</evidence>
<dbReference type="PANTHER" id="PTHR33175:SF3">
    <property type="entry name" value="DNA-BINDING PROTEIN HU-BETA"/>
    <property type="match status" value="1"/>
</dbReference>
<sequence length="126" mass="14308">MSEGISQEQGSQNAPDGNGQVRNQNDIETRASELTGVHKDTVKTVFNAVWDAICEELENGNEVKLHGKGTFYLSRRSSRVGRNPLTGEEFDVPEREAMAFRTSPAYARRLRERRKELAKKNRDNKE</sequence>
<evidence type="ECO:0008006" key="8">
    <source>
        <dbReference type="Google" id="ProtNLM"/>
    </source>
</evidence>
<evidence type="ECO:0000256" key="2">
    <source>
        <dbReference type="ARBA" id="ARBA00023067"/>
    </source>
</evidence>
<evidence type="ECO:0000256" key="3">
    <source>
        <dbReference type="ARBA" id="ARBA00023125"/>
    </source>
</evidence>
<dbReference type="SMART" id="SM00411">
    <property type="entry name" value="BHL"/>
    <property type="match status" value="1"/>
</dbReference>
<name>A0A268NWU3_SHOCL</name>
<dbReference type="SUPFAM" id="SSF47729">
    <property type="entry name" value="IHF-like DNA-binding proteins"/>
    <property type="match status" value="1"/>
</dbReference>
<evidence type="ECO:0000256" key="4">
    <source>
        <dbReference type="RuleBase" id="RU003939"/>
    </source>
</evidence>
<comment type="caution">
    <text evidence="6">The sequence shown here is derived from an EMBL/GenBank/DDBJ whole genome shotgun (WGS) entry which is preliminary data.</text>
</comment>
<dbReference type="Proteomes" id="UP000216207">
    <property type="component" value="Unassembled WGS sequence"/>
</dbReference>
<comment type="similarity">
    <text evidence="1 4">Belongs to the bacterial histone-like protein family.</text>
</comment>
<dbReference type="AlphaFoldDB" id="A0A268NWU3"/>
<dbReference type="PRINTS" id="PR01727">
    <property type="entry name" value="DNABINDINGHU"/>
</dbReference>
<evidence type="ECO:0000313" key="6">
    <source>
        <dbReference type="EMBL" id="PAE87709.1"/>
    </source>
</evidence>
<proteinExistence type="inferred from homology"/>
<dbReference type="Pfam" id="PF00216">
    <property type="entry name" value="Bac_DNA_binding"/>
    <property type="match status" value="1"/>
</dbReference>
<keyword evidence="3" id="KW-0238">DNA-binding</keyword>
<dbReference type="EMBL" id="NPCC01000030">
    <property type="protein sequence ID" value="PAE87709.1"/>
    <property type="molecule type" value="Genomic_DNA"/>
</dbReference>
<dbReference type="CDD" id="cd13832">
    <property type="entry name" value="IHF"/>
    <property type="match status" value="1"/>
</dbReference>
<accession>A0A268NWU3</accession>
<dbReference type="Gene3D" id="4.10.520.10">
    <property type="entry name" value="IHF-like DNA-binding proteins"/>
    <property type="match status" value="1"/>
</dbReference>
<dbReference type="InterPro" id="IPR000119">
    <property type="entry name" value="Hist_DNA-bd"/>
</dbReference>
<protein>
    <recommendedName>
        <fullName evidence="8">HU family DNA-binding protein</fullName>
    </recommendedName>
</protein>
<dbReference type="GO" id="GO:0030261">
    <property type="term" value="P:chromosome condensation"/>
    <property type="evidence" value="ECO:0007669"/>
    <property type="project" value="UniProtKB-KW"/>
</dbReference>
<dbReference type="PANTHER" id="PTHR33175">
    <property type="entry name" value="DNA-BINDING PROTEIN HU"/>
    <property type="match status" value="1"/>
</dbReference>
<keyword evidence="2" id="KW-0226">DNA condensation</keyword>
<reference evidence="6 7" key="1">
    <citation type="submission" date="2017-07" db="EMBL/GenBank/DDBJ databases">
        <title>Isolation and whole genome analysis of endospore-forming bacteria from heroin.</title>
        <authorList>
            <person name="Kalinowski J."/>
            <person name="Ahrens B."/>
            <person name="Al-Dilaimi A."/>
            <person name="Winkler A."/>
            <person name="Wibberg D."/>
            <person name="Schleenbecker U."/>
            <person name="Ruckert C."/>
            <person name="Wolfel R."/>
            <person name="Grass G."/>
        </authorList>
    </citation>
    <scope>NUCLEOTIDE SEQUENCE [LARGE SCALE GENOMIC DNA]</scope>
    <source>
        <strain evidence="6 7">7539</strain>
    </source>
</reference>
<dbReference type="RefSeq" id="WP_095327037.1">
    <property type="nucleotide sequence ID" value="NZ_NPCC01000030.1"/>
</dbReference>